<proteinExistence type="inferred from homology"/>
<feature type="binding site" evidence="14 15">
    <location>
        <position position="36"/>
    </location>
    <ligand>
        <name>a divalent metal cation</name>
        <dbReference type="ChEBI" id="CHEBI:60240"/>
    </ligand>
</feature>
<accession>A0A2P5KBZ5</accession>
<evidence type="ECO:0000313" key="19">
    <source>
        <dbReference type="Proteomes" id="UP000243096"/>
    </source>
</evidence>
<evidence type="ECO:0000256" key="15">
    <source>
        <dbReference type="PROSITE-ProRule" id="PRU01319"/>
    </source>
</evidence>
<evidence type="ECO:0000256" key="12">
    <source>
        <dbReference type="ARBA" id="ARBA00022801"/>
    </source>
</evidence>
<comment type="caution">
    <text evidence="18">The sequence shown here is derived from an EMBL/GenBank/DDBJ whole genome shotgun (WGS) entry which is preliminary data.</text>
</comment>
<comment type="function">
    <text evidence="3 14 16">Endonuclease that specifically degrades the RNA of RNA-DNA hybrids.</text>
</comment>
<dbReference type="GO" id="GO:0005737">
    <property type="term" value="C:cytoplasm"/>
    <property type="evidence" value="ECO:0007669"/>
    <property type="project" value="UniProtKB-SubCell"/>
</dbReference>
<evidence type="ECO:0000256" key="14">
    <source>
        <dbReference type="HAMAP-Rule" id="MF_00052"/>
    </source>
</evidence>
<comment type="subcellular location">
    <subcellularLocation>
        <location evidence="4 14">Cytoplasm</location>
    </subcellularLocation>
</comment>
<dbReference type="GO" id="GO:0030145">
    <property type="term" value="F:manganese ion binding"/>
    <property type="evidence" value="ECO:0007669"/>
    <property type="project" value="UniProtKB-UniRule"/>
</dbReference>
<dbReference type="GO" id="GO:0006298">
    <property type="term" value="P:mismatch repair"/>
    <property type="evidence" value="ECO:0007669"/>
    <property type="project" value="TreeGrafter"/>
</dbReference>
<protein>
    <recommendedName>
        <fullName evidence="7 14">Ribonuclease HII</fullName>
        <shortName evidence="14">RNase HII</shortName>
        <ecNumber evidence="6 14">3.1.26.4</ecNumber>
    </recommendedName>
</protein>
<dbReference type="InterPro" id="IPR001352">
    <property type="entry name" value="RNase_HII/HIII"/>
</dbReference>
<evidence type="ECO:0000256" key="5">
    <source>
        <dbReference type="ARBA" id="ARBA00007383"/>
    </source>
</evidence>
<evidence type="ECO:0000256" key="3">
    <source>
        <dbReference type="ARBA" id="ARBA00004065"/>
    </source>
</evidence>
<evidence type="ECO:0000256" key="10">
    <source>
        <dbReference type="ARBA" id="ARBA00022723"/>
    </source>
</evidence>
<dbReference type="InterPro" id="IPR024567">
    <property type="entry name" value="RNase_HII/HIII_dom"/>
</dbReference>
<dbReference type="InterPro" id="IPR036397">
    <property type="entry name" value="RNaseH_sf"/>
</dbReference>
<evidence type="ECO:0000256" key="6">
    <source>
        <dbReference type="ARBA" id="ARBA00012180"/>
    </source>
</evidence>
<dbReference type="InterPro" id="IPR012337">
    <property type="entry name" value="RNaseH-like_sf"/>
</dbReference>
<organism evidence="18 19">
    <name type="scientific">Mycetohabitans endofungorum</name>
    <dbReference type="NCBI Taxonomy" id="417203"/>
    <lineage>
        <taxon>Bacteria</taxon>
        <taxon>Pseudomonadati</taxon>
        <taxon>Pseudomonadota</taxon>
        <taxon>Betaproteobacteria</taxon>
        <taxon>Burkholderiales</taxon>
        <taxon>Burkholderiaceae</taxon>
        <taxon>Mycetohabitans</taxon>
    </lineage>
</organism>
<evidence type="ECO:0000256" key="8">
    <source>
        <dbReference type="ARBA" id="ARBA00022490"/>
    </source>
</evidence>
<comment type="similarity">
    <text evidence="5 14 16">Belongs to the RNase HII family.</text>
</comment>
<dbReference type="AlphaFoldDB" id="A0A2P5KBZ5"/>
<evidence type="ECO:0000256" key="13">
    <source>
        <dbReference type="ARBA" id="ARBA00023211"/>
    </source>
</evidence>
<dbReference type="NCBIfam" id="NF000596">
    <property type="entry name" value="PRK00015.1-4"/>
    <property type="match status" value="1"/>
</dbReference>
<keyword evidence="11 14" id="KW-0255">Endonuclease</keyword>
<keyword evidence="13 14" id="KW-0464">Manganese</keyword>
<dbReference type="FunFam" id="3.30.420.10:FF:000006">
    <property type="entry name" value="Ribonuclease HII"/>
    <property type="match status" value="1"/>
</dbReference>
<dbReference type="Pfam" id="PF01351">
    <property type="entry name" value="RNase_HII"/>
    <property type="match status" value="1"/>
</dbReference>
<evidence type="ECO:0000313" key="18">
    <source>
        <dbReference type="EMBL" id="PPB84226.1"/>
    </source>
</evidence>
<dbReference type="RefSeq" id="WP_233203141.1">
    <property type="nucleotide sequence ID" value="NZ_CP062178.1"/>
</dbReference>
<evidence type="ECO:0000256" key="11">
    <source>
        <dbReference type="ARBA" id="ARBA00022759"/>
    </source>
</evidence>
<keyword evidence="9 14" id="KW-0540">Nuclease</keyword>
<dbReference type="GO" id="GO:0003723">
    <property type="term" value="F:RNA binding"/>
    <property type="evidence" value="ECO:0007669"/>
    <property type="project" value="UniProtKB-UniRule"/>
</dbReference>
<dbReference type="GO" id="GO:0043137">
    <property type="term" value="P:DNA replication, removal of RNA primer"/>
    <property type="evidence" value="ECO:0007669"/>
    <property type="project" value="TreeGrafter"/>
</dbReference>
<dbReference type="CDD" id="cd07182">
    <property type="entry name" value="RNase_HII_bacteria_HII_like"/>
    <property type="match status" value="1"/>
</dbReference>
<comment type="cofactor">
    <cofactor evidence="14 15">
        <name>Mn(2+)</name>
        <dbReference type="ChEBI" id="CHEBI:29035"/>
    </cofactor>
    <cofactor evidence="14 15">
        <name>Mg(2+)</name>
        <dbReference type="ChEBI" id="CHEBI:18420"/>
    </cofactor>
    <text evidence="14 15">Manganese or magnesium. Binds 1 divalent metal ion per monomer in the absence of substrate. May bind a second metal ion after substrate binding.</text>
</comment>
<dbReference type="GO" id="GO:0004523">
    <property type="term" value="F:RNA-DNA hybrid ribonuclease activity"/>
    <property type="evidence" value="ECO:0007669"/>
    <property type="project" value="UniProtKB-UniRule"/>
</dbReference>
<evidence type="ECO:0000256" key="9">
    <source>
        <dbReference type="ARBA" id="ARBA00022722"/>
    </source>
</evidence>
<feature type="binding site" evidence="14 15">
    <location>
        <position position="35"/>
    </location>
    <ligand>
        <name>a divalent metal cation</name>
        <dbReference type="ChEBI" id="CHEBI:60240"/>
    </ligand>
</feature>
<gene>
    <name evidence="14" type="primary">rnhB</name>
    <name evidence="18" type="ORF">B0O95_104178</name>
</gene>
<keyword evidence="19" id="KW-1185">Reference proteome</keyword>
<dbReference type="GO" id="GO:0032299">
    <property type="term" value="C:ribonuclease H2 complex"/>
    <property type="evidence" value="ECO:0007669"/>
    <property type="project" value="TreeGrafter"/>
</dbReference>
<dbReference type="Proteomes" id="UP000243096">
    <property type="component" value="Unassembled WGS sequence"/>
</dbReference>
<feature type="domain" description="RNase H type-2" evidence="17">
    <location>
        <begin position="29"/>
        <end position="219"/>
    </location>
</feature>
<keyword evidence="8 14" id="KW-0963">Cytoplasm</keyword>
<dbReference type="PANTHER" id="PTHR10954">
    <property type="entry name" value="RIBONUCLEASE H2 SUBUNIT A"/>
    <property type="match status" value="1"/>
</dbReference>
<keyword evidence="10 14" id="KW-0479">Metal-binding</keyword>
<evidence type="ECO:0000256" key="2">
    <source>
        <dbReference type="ARBA" id="ARBA00001946"/>
    </source>
</evidence>
<comment type="catalytic activity">
    <reaction evidence="1 14 15 16">
        <text>Endonucleolytic cleavage to 5'-phosphomonoester.</text>
        <dbReference type="EC" id="3.1.26.4"/>
    </reaction>
</comment>
<dbReference type="SUPFAM" id="SSF53098">
    <property type="entry name" value="Ribonuclease H-like"/>
    <property type="match status" value="1"/>
</dbReference>
<name>A0A2P5KBZ5_9BURK</name>
<dbReference type="EC" id="3.1.26.4" evidence="6 14"/>
<dbReference type="PROSITE" id="PS51975">
    <property type="entry name" value="RNASE_H_2"/>
    <property type="match status" value="1"/>
</dbReference>
<sequence>MTGRRMRAPGCGGAPAVAQRGLDFDDPADLVCGVDEAGRGPLAGPVVAAAVILNPAAPRIRGLDDSKALSPATREKLFDRIIERSLAYCVASASVDEIDTLNILHATMLAMQRAVQGLAVTPALVKVDGNRCPVLSVRSEAVIGGDALVPSISAASILAKVTRDRMMHALHHEFPHYGFDAHVGYGTPRHLVALRTHGPCVHHRRSFAPVREAYRSLGLGAIPGSVGDASPARASVSVAAADTSVLPAAWDNGRRDDSRLADDAPPC</sequence>
<dbReference type="HAMAP" id="MF_00052_B">
    <property type="entry name" value="RNase_HII_B"/>
    <property type="match status" value="1"/>
</dbReference>
<dbReference type="NCBIfam" id="NF000595">
    <property type="entry name" value="PRK00015.1-3"/>
    <property type="match status" value="1"/>
</dbReference>
<evidence type="ECO:0000256" key="16">
    <source>
        <dbReference type="RuleBase" id="RU003515"/>
    </source>
</evidence>
<evidence type="ECO:0000256" key="7">
    <source>
        <dbReference type="ARBA" id="ARBA00019179"/>
    </source>
</evidence>
<reference evidence="18 19" key="1">
    <citation type="submission" date="2018-01" db="EMBL/GenBank/DDBJ databases">
        <title>Genomic Encyclopedia of Type Strains, Phase III (KMG-III): the genomes of soil and plant-associated and newly described type strains.</title>
        <authorList>
            <person name="Whitman W."/>
        </authorList>
    </citation>
    <scope>NUCLEOTIDE SEQUENCE [LARGE SCALE GENOMIC DNA]</scope>
    <source>
        <strain evidence="18 19">HKI456</strain>
    </source>
</reference>
<evidence type="ECO:0000256" key="4">
    <source>
        <dbReference type="ARBA" id="ARBA00004496"/>
    </source>
</evidence>
<feature type="binding site" evidence="14 15">
    <location>
        <position position="128"/>
    </location>
    <ligand>
        <name>a divalent metal cation</name>
        <dbReference type="ChEBI" id="CHEBI:60240"/>
    </ligand>
</feature>
<keyword evidence="12 14" id="KW-0378">Hydrolase</keyword>
<evidence type="ECO:0000256" key="1">
    <source>
        <dbReference type="ARBA" id="ARBA00000077"/>
    </source>
</evidence>
<dbReference type="PANTHER" id="PTHR10954:SF18">
    <property type="entry name" value="RIBONUCLEASE HII"/>
    <property type="match status" value="1"/>
</dbReference>
<comment type="cofactor">
    <cofactor evidence="2">
        <name>Mg(2+)</name>
        <dbReference type="ChEBI" id="CHEBI:18420"/>
    </cofactor>
</comment>
<dbReference type="Gene3D" id="3.30.420.10">
    <property type="entry name" value="Ribonuclease H-like superfamily/Ribonuclease H"/>
    <property type="match status" value="1"/>
</dbReference>
<dbReference type="EMBL" id="PRDW01000004">
    <property type="protein sequence ID" value="PPB84226.1"/>
    <property type="molecule type" value="Genomic_DNA"/>
</dbReference>
<dbReference type="InterPro" id="IPR022898">
    <property type="entry name" value="RNase_HII"/>
</dbReference>
<evidence type="ECO:0000259" key="17">
    <source>
        <dbReference type="PROSITE" id="PS51975"/>
    </source>
</evidence>